<dbReference type="PANTHER" id="PTHR45138:SF9">
    <property type="entry name" value="DIGUANYLATE CYCLASE DGCM-RELATED"/>
    <property type="match status" value="1"/>
</dbReference>
<keyword evidence="1" id="KW-0472">Membrane</keyword>
<feature type="transmembrane region" description="Helical" evidence="1">
    <location>
        <begin position="38"/>
        <end position="56"/>
    </location>
</feature>
<dbReference type="Gene3D" id="3.30.450.40">
    <property type="match status" value="1"/>
</dbReference>
<dbReference type="FunFam" id="3.30.70.270:FF:000001">
    <property type="entry name" value="Diguanylate cyclase domain protein"/>
    <property type="match status" value="1"/>
</dbReference>
<dbReference type="InterPro" id="IPR000160">
    <property type="entry name" value="GGDEF_dom"/>
</dbReference>
<evidence type="ECO:0000313" key="4">
    <source>
        <dbReference type="Proteomes" id="UP000322976"/>
    </source>
</evidence>
<dbReference type="NCBIfam" id="TIGR00254">
    <property type="entry name" value="GGDEF"/>
    <property type="match status" value="1"/>
</dbReference>
<dbReference type="Pfam" id="PF13185">
    <property type="entry name" value="GAF_2"/>
    <property type="match status" value="1"/>
</dbReference>
<dbReference type="Proteomes" id="UP000322976">
    <property type="component" value="Unassembled WGS sequence"/>
</dbReference>
<feature type="transmembrane region" description="Helical" evidence="1">
    <location>
        <begin position="175"/>
        <end position="193"/>
    </location>
</feature>
<feature type="domain" description="GGDEF" evidence="2">
    <location>
        <begin position="420"/>
        <end position="554"/>
    </location>
</feature>
<keyword evidence="1" id="KW-0812">Transmembrane</keyword>
<dbReference type="InterPro" id="IPR050469">
    <property type="entry name" value="Diguanylate_Cyclase"/>
</dbReference>
<dbReference type="GO" id="GO:0043709">
    <property type="term" value="P:cell adhesion involved in single-species biofilm formation"/>
    <property type="evidence" value="ECO:0007669"/>
    <property type="project" value="TreeGrafter"/>
</dbReference>
<dbReference type="SMART" id="SM00267">
    <property type="entry name" value="GGDEF"/>
    <property type="match status" value="1"/>
</dbReference>
<evidence type="ECO:0000259" key="2">
    <source>
        <dbReference type="PROSITE" id="PS50887"/>
    </source>
</evidence>
<reference evidence="3 4" key="1">
    <citation type="submission" date="2019-08" db="EMBL/GenBank/DDBJ databases">
        <title>Calorimonas adulescens gen. nov., sp. nov., an anaerobic thermophilic bacterium from Sakhalin hot spring.</title>
        <authorList>
            <person name="Khomyakova M.A."/>
            <person name="Merkel A.Y."/>
            <person name="Novikov A."/>
            <person name="Bonch-Osmolovskaya E.A."/>
            <person name="Slobodkin A.I."/>
        </authorList>
    </citation>
    <scope>NUCLEOTIDE SEQUENCE [LARGE SCALE GENOMIC DNA]</scope>
    <source>
        <strain evidence="3 4">A05MB</strain>
    </source>
</reference>
<keyword evidence="4" id="KW-1185">Reference proteome</keyword>
<feature type="transmembrane region" description="Helical" evidence="1">
    <location>
        <begin position="6"/>
        <end position="26"/>
    </location>
</feature>
<dbReference type="GO" id="GO:1902201">
    <property type="term" value="P:negative regulation of bacterial-type flagellum-dependent cell motility"/>
    <property type="evidence" value="ECO:0007669"/>
    <property type="project" value="TreeGrafter"/>
</dbReference>
<dbReference type="InterPro" id="IPR029016">
    <property type="entry name" value="GAF-like_dom_sf"/>
</dbReference>
<evidence type="ECO:0000313" key="3">
    <source>
        <dbReference type="EMBL" id="TZE80706.1"/>
    </source>
</evidence>
<dbReference type="SMART" id="SM00065">
    <property type="entry name" value="GAF"/>
    <property type="match status" value="1"/>
</dbReference>
<dbReference type="InterPro" id="IPR043128">
    <property type="entry name" value="Rev_trsase/Diguanyl_cyclase"/>
</dbReference>
<feature type="transmembrane region" description="Helical" evidence="1">
    <location>
        <begin position="134"/>
        <end position="155"/>
    </location>
</feature>
<dbReference type="RefSeq" id="WP_149546282.1">
    <property type="nucleotide sequence ID" value="NZ_VTPS01000026.1"/>
</dbReference>
<organism evidence="3 4">
    <name type="scientific">Calorimonas adulescens</name>
    <dbReference type="NCBI Taxonomy" id="2606906"/>
    <lineage>
        <taxon>Bacteria</taxon>
        <taxon>Bacillati</taxon>
        <taxon>Bacillota</taxon>
        <taxon>Clostridia</taxon>
        <taxon>Thermoanaerobacterales</taxon>
        <taxon>Thermoanaerobacteraceae</taxon>
        <taxon>Calorimonas</taxon>
    </lineage>
</organism>
<feature type="transmembrane region" description="Helical" evidence="1">
    <location>
        <begin position="104"/>
        <end position="122"/>
    </location>
</feature>
<accession>A0A5D8QAA4</accession>
<sequence length="554" mass="62240">MMERKTSFNYLISTIGIGIVAVDAVVSNGLIDVDPWGFLFFAAFFLLMEQFPIYFGDIKLSLSTIAIITTYMLWGNIPASVLATTGIFIASLIEGKGLISIENAGLYALSYYTAGAAVHVFVENFLPYRLVYTFYIILYVLISFIINYIVLYIFLVNKNKSAFREYWGESTLWEMLSYILIIPSGIILALLYYLEGILFTAVGSIFILILEYIFSLLRKLIYINRKYTALYEMATLINSNLELKETCEMVLNTISNVIRYSFAGIYLKSSDGVEVELVASVFNDGFEEVKVIRSCDEGIVGKCITLGTAELCQDLRLSGDFKTDDIARFYKCCIALPLNYNDESFGCIIICHRDERVYTQDDMNILTALAKQTSIAIQNARKFEEISIQAITDSLTTVYNKGFLNIILSNIVKSCEVEKRPISLIMFDVDHFKRVNDTYGHLVGDEALKEVARRIKDNVRENDVVARFGGEEFVVVLPGLKSSDAFLVAERIRNAISSVPISTQAGDIYLTISGGIAEFPFTAESPEKLIQYADRALYVGSKMGGRDRVTVYEI</sequence>
<dbReference type="CDD" id="cd01949">
    <property type="entry name" value="GGDEF"/>
    <property type="match status" value="1"/>
</dbReference>
<dbReference type="GO" id="GO:0052621">
    <property type="term" value="F:diguanylate cyclase activity"/>
    <property type="evidence" value="ECO:0007669"/>
    <property type="project" value="TreeGrafter"/>
</dbReference>
<dbReference type="InterPro" id="IPR003018">
    <property type="entry name" value="GAF"/>
</dbReference>
<dbReference type="Pfam" id="PF00990">
    <property type="entry name" value="GGDEF"/>
    <property type="match status" value="1"/>
</dbReference>
<comment type="caution">
    <text evidence="3">The sequence shown here is derived from an EMBL/GenBank/DDBJ whole genome shotgun (WGS) entry which is preliminary data.</text>
</comment>
<keyword evidence="1" id="KW-1133">Transmembrane helix</keyword>
<dbReference type="GO" id="GO:0005886">
    <property type="term" value="C:plasma membrane"/>
    <property type="evidence" value="ECO:0007669"/>
    <property type="project" value="TreeGrafter"/>
</dbReference>
<name>A0A5D8QAA4_9THEO</name>
<dbReference type="PANTHER" id="PTHR45138">
    <property type="entry name" value="REGULATORY COMPONENTS OF SENSORY TRANSDUCTION SYSTEM"/>
    <property type="match status" value="1"/>
</dbReference>
<feature type="transmembrane region" description="Helical" evidence="1">
    <location>
        <begin position="199"/>
        <end position="217"/>
    </location>
</feature>
<proteinExistence type="predicted"/>
<protein>
    <submittedName>
        <fullName evidence="3">Sensor domain-containing diguanylate cyclase</fullName>
    </submittedName>
</protein>
<dbReference type="PROSITE" id="PS50887">
    <property type="entry name" value="GGDEF"/>
    <property type="match status" value="1"/>
</dbReference>
<dbReference type="SUPFAM" id="SSF55781">
    <property type="entry name" value="GAF domain-like"/>
    <property type="match status" value="1"/>
</dbReference>
<dbReference type="EMBL" id="VTPS01000026">
    <property type="protein sequence ID" value="TZE80706.1"/>
    <property type="molecule type" value="Genomic_DNA"/>
</dbReference>
<dbReference type="AlphaFoldDB" id="A0A5D8QAA4"/>
<dbReference type="Gene3D" id="3.30.70.270">
    <property type="match status" value="1"/>
</dbReference>
<dbReference type="InterPro" id="IPR029787">
    <property type="entry name" value="Nucleotide_cyclase"/>
</dbReference>
<evidence type="ECO:0000256" key="1">
    <source>
        <dbReference type="SAM" id="Phobius"/>
    </source>
</evidence>
<gene>
    <name evidence="3" type="ORF">FWJ32_12395</name>
</gene>
<feature type="transmembrane region" description="Helical" evidence="1">
    <location>
        <begin position="62"/>
        <end position="92"/>
    </location>
</feature>
<dbReference type="SUPFAM" id="SSF55073">
    <property type="entry name" value="Nucleotide cyclase"/>
    <property type="match status" value="1"/>
</dbReference>